<dbReference type="SUPFAM" id="SSF56436">
    <property type="entry name" value="C-type lectin-like"/>
    <property type="match status" value="1"/>
</dbReference>
<dbReference type="KEGG" id="nfu:107389805"/>
<evidence type="ECO:0000313" key="4">
    <source>
        <dbReference type="Ensembl" id="ENSNFUP00015044633.1"/>
    </source>
</evidence>
<evidence type="ECO:0000259" key="2">
    <source>
        <dbReference type="PROSITE" id="PS50041"/>
    </source>
</evidence>
<feature type="domain" description="C-type lectin" evidence="2">
    <location>
        <begin position="228"/>
        <end position="346"/>
    </location>
</feature>
<proteinExistence type="predicted"/>
<dbReference type="Pfam" id="PF00059">
    <property type="entry name" value="Lectin_C"/>
    <property type="match status" value="1"/>
</dbReference>
<dbReference type="PANTHER" id="PTHR22803">
    <property type="entry name" value="MANNOSE, PHOSPHOLIPASE, LECTIN RECEPTOR RELATED"/>
    <property type="match status" value="1"/>
</dbReference>
<dbReference type="Gene3D" id="3.10.100.10">
    <property type="entry name" value="Mannose-Binding Protein A, subunit A"/>
    <property type="match status" value="1"/>
</dbReference>
<dbReference type="InterPro" id="IPR016186">
    <property type="entry name" value="C-type_lectin-like/link_sf"/>
</dbReference>
<organism evidence="4 5">
    <name type="scientific">Nothobranchius furzeri</name>
    <name type="common">Turquoise killifish</name>
    <dbReference type="NCBI Taxonomy" id="105023"/>
    <lineage>
        <taxon>Eukaryota</taxon>
        <taxon>Metazoa</taxon>
        <taxon>Chordata</taxon>
        <taxon>Craniata</taxon>
        <taxon>Vertebrata</taxon>
        <taxon>Euteleostomi</taxon>
        <taxon>Actinopterygii</taxon>
        <taxon>Neopterygii</taxon>
        <taxon>Teleostei</taxon>
        <taxon>Neoteleostei</taxon>
        <taxon>Acanthomorphata</taxon>
        <taxon>Ovalentaria</taxon>
        <taxon>Atherinomorphae</taxon>
        <taxon>Cyprinodontiformes</taxon>
        <taxon>Nothobranchiidae</taxon>
        <taxon>Nothobranchius</taxon>
    </lineage>
</organism>
<accession>A0A8C6PIS4</accession>
<reference evidence="3" key="2">
    <citation type="submission" date="2020-03" db="EMBL/GenBank/DDBJ databases">
        <title>Intra-Species Differences in Population Size shape Life History and Genome Evolution.</title>
        <authorList>
            <person name="Willemsen D."/>
            <person name="Cui R."/>
            <person name="Valenzano D.R."/>
        </authorList>
    </citation>
    <scope>NUCLEOTIDE SEQUENCE</scope>
    <source>
        <strain evidence="3">GRZ</strain>
        <tissue evidence="3">Whole</tissue>
    </source>
</reference>
<feature type="chain" id="PRO_5044681592" evidence="1">
    <location>
        <begin position="17"/>
        <end position="363"/>
    </location>
</feature>
<dbReference type="EMBL" id="JAAVVJ010000009">
    <property type="protein sequence ID" value="KAF7215583.1"/>
    <property type="molecule type" value="Genomic_DNA"/>
</dbReference>
<keyword evidence="5" id="KW-1185">Reference proteome</keyword>
<dbReference type="GeneID" id="107389805"/>
<dbReference type="OMA" id="HRNANEF"/>
<dbReference type="InterPro" id="IPR001304">
    <property type="entry name" value="C-type_lectin-like"/>
</dbReference>
<evidence type="ECO:0000313" key="5">
    <source>
        <dbReference type="Proteomes" id="UP000694548"/>
    </source>
</evidence>
<gene>
    <name evidence="4" type="primary">si:ch211-160b11.4</name>
    <name evidence="3" type="ORF">G4P62_013564</name>
</gene>
<feature type="signal peptide" evidence="1">
    <location>
        <begin position="1"/>
        <end position="16"/>
    </location>
</feature>
<dbReference type="Proteomes" id="UP000694548">
    <property type="component" value="Chromosome sgr14"/>
</dbReference>
<dbReference type="OrthoDB" id="441660at2759"/>
<protein>
    <submittedName>
        <fullName evidence="3 4">Asialoglycoprotein receptor 1-like</fullName>
    </submittedName>
</protein>
<evidence type="ECO:0000313" key="3">
    <source>
        <dbReference type="EMBL" id="KAF7215583.1"/>
    </source>
</evidence>
<dbReference type="AlphaFoldDB" id="A0A8C6PIS4"/>
<evidence type="ECO:0000256" key="1">
    <source>
        <dbReference type="SAM" id="SignalP"/>
    </source>
</evidence>
<dbReference type="Proteomes" id="UP000822369">
    <property type="component" value="Chromosome 9"/>
</dbReference>
<dbReference type="SMART" id="SM00034">
    <property type="entry name" value="CLECT"/>
    <property type="match status" value="1"/>
</dbReference>
<dbReference type="PROSITE" id="PS50041">
    <property type="entry name" value="C_TYPE_LECTIN_2"/>
    <property type="match status" value="1"/>
</dbReference>
<name>A0A8C6PIS4_NOTFU</name>
<keyword evidence="3" id="KW-0675">Receptor</keyword>
<dbReference type="InterPro" id="IPR050111">
    <property type="entry name" value="C-type_lectin/snaclec_domain"/>
</dbReference>
<dbReference type="Ensembl" id="ENSNFUT00015046579.1">
    <property type="protein sequence ID" value="ENSNFUP00015044633.1"/>
    <property type="gene ID" value="ENSNFUG00015021245.1"/>
</dbReference>
<reference evidence="4" key="3">
    <citation type="submission" date="2025-05" db="UniProtKB">
        <authorList>
            <consortium name="Ensembl"/>
        </authorList>
    </citation>
    <scope>IDENTIFICATION</scope>
</reference>
<dbReference type="RefSeq" id="XP_015821651.1">
    <property type="nucleotide sequence ID" value="XM_015966165.2"/>
</dbReference>
<reference evidence="4" key="1">
    <citation type="submission" date="2014-08" db="EMBL/GenBank/DDBJ databases">
        <authorList>
            <person name="Senf B."/>
            <person name="Petzold A."/>
            <person name="Downie B.R."/>
            <person name="Koch P."/>
            <person name="Platzer M."/>
        </authorList>
    </citation>
    <scope>NUCLEOTIDE SEQUENCE [LARGE SCALE GENOMIC DNA]</scope>
    <source>
        <strain evidence="4">GRZ</strain>
    </source>
</reference>
<dbReference type="GeneTree" id="ENSGT00940000166048"/>
<dbReference type="InterPro" id="IPR016187">
    <property type="entry name" value="CTDL_fold"/>
</dbReference>
<keyword evidence="1" id="KW-0732">Signal</keyword>
<sequence>MKTLVLFSLGLSVALGKPMLTPDVDQPPAVRGDAQSPVLGDLVPEQGHVVVKDPGPQVNLNSRELQEKPAAVAEKMEVKAEPEVKMDDQVKAEQELEPVEGEVEVEPDKEIDLHTDADFKVESEVLFDSEKGKYEPVTENDDEEEEDLVEKKKDFQEGEPEMMVMEPQKVPQLVNYFSDKETVMEMSSREDHSPTEDKGLQINVGQQQALMRGNATSSGGRYCTGTFTGGTCYQFFKEAKTHGDAEMFCQEQFPGGHLTSIPNQNIHMHLMSLILKENGAYTRTWMGGLRLDSHRFIWMDGSPWSYDDWLPGEPNDTAGVEDCVEVLGNGKFNDFTCWEPQAFICSFPLDTCAGKSVTSCLSA</sequence>